<proteinExistence type="predicted"/>
<organism evidence="2 3">
    <name type="scientific">Actinopolyspora alba</name>
    <dbReference type="NCBI Taxonomy" id="673379"/>
    <lineage>
        <taxon>Bacteria</taxon>
        <taxon>Bacillati</taxon>
        <taxon>Actinomycetota</taxon>
        <taxon>Actinomycetes</taxon>
        <taxon>Actinopolysporales</taxon>
        <taxon>Actinopolysporaceae</taxon>
        <taxon>Actinopolyspora</taxon>
        <taxon>Actinopolyspora alba group</taxon>
    </lineage>
</organism>
<evidence type="ECO:0000313" key="3">
    <source>
        <dbReference type="Proteomes" id="UP000198716"/>
    </source>
</evidence>
<accession>A0A1I1UCU8</accession>
<keyword evidence="3" id="KW-1185">Reference proteome</keyword>
<evidence type="ECO:0000313" key="2">
    <source>
        <dbReference type="EMBL" id="SFD68666.1"/>
    </source>
</evidence>
<gene>
    <name evidence="2" type="ORF">SAMN04487819_10295</name>
</gene>
<dbReference type="Proteomes" id="UP000198716">
    <property type="component" value="Unassembled WGS sequence"/>
</dbReference>
<protein>
    <submittedName>
        <fullName evidence="2">Uncharacterized protein</fullName>
    </submittedName>
</protein>
<evidence type="ECO:0000256" key="1">
    <source>
        <dbReference type="SAM" id="MobiDB-lite"/>
    </source>
</evidence>
<dbReference type="AlphaFoldDB" id="A0A1I1UCU8"/>
<reference evidence="3" key="1">
    <citation type="submission" date="2016-10" db="EMBL/GenBank/DDBJ databases">
        <authorList>
            <person name="Varghese N."/>
            <person name="Submissions S."/>
        </authorList>
    </citation>
    <scope>NUCLEOTIDE SEQUENCE [LARGE SCALE GENOMIC DNA]</scope>
    <source>
        <strain evidence="3">DSM 45004</strain>
    </source>
</reference>
<dbReference type="EMBL" id="FOMZ01000002">
    <property type="protein sequence ID" value="SFD68666.1"/>
    <property type="molecule type" value="Genomic_DNA"/>
</dbReference>
<name>A0A1I1UCU8_9ACTN</name>
<sequence>MVVRHATPVVRPDDVLDALRVVADSPVPGVARATRLAQGRPDGGGAIAEPLSEDRAAAGSRQVDLTLG</sequence>
<feature type="region of interest" description="Disordered" evidence="1">
    <location>
        <begin position="35"/>
        <end position="68"/>
    </location>
</feature>